<dbReference type="KEGG" id="pmuc:ING2E5A_2539"/>
<keyword evidence="2" id="KW-1185">Reference proteome</keyword>
<sequence>MNIKTILLLISIILVTLVSCNSNEQSVQSNISYRGVVLYPNDIVSIGSSRLVQIMSDANLNLLGIHAQHRVENLAALREFIESDQGKVLLEECKNNNISVEYEVHALEELLPRDLFTEHPDYFRVDNEGIRVNDFNMCFSSQGAYNEIEKNLLEITKWLKPTTNRYFFWTDDVKDAFCNCELCSEYTESEQALMYENKLLEMLQKVNTEATVAHLAYHNTLKAPRSVTPKEGVFLEYAPISRNYSEPLTAEHKRYLKENLEVFPINTAHLLEYWLDVSMFSGWKKDNWTEIPWNKDYYKRDIDYYKSLGITSITSFATWMIHQQYFDLYGEDKAIEILNTYGNILQ</sequence>
<evidence type="ECO:0000313" key="1">
    <source>
        <dbReference type="EMBL" id="SCM59335.1"/>
    </source>
</evidence>
<dbReference type="RefSeq" id="WP_083373334.1">
    <property type="nucleotide sequence ID" value="NZ_LT608328.1"/>
</dbReference>
<dbReference type="AlphaFoldDB" id="A0A1G4GA03"/>
<accession>A0A1G4GA03</accession>
<dbReference type="PANTHER" id="PTHR47406">
    <property type="entry name" value="COAGULATION FACTOR 5/8 TYPE, C-TERMINAL"/>
    <property type="match status" value="1"/>
</dbReference>
<name>A0A1G4GA03_9BACT</name>
<dbReference type="STRING" id="1642646.ING2E5A_2539"/>
<gene>
    <name evidence="1" type="ORF">ING2E5A_2539</name>
</gene>
<dbReference type="InterPro" id="IPR032287">
    <property type="entry name" value="DUF4838"/>
</dbReference>
<evidence type="ECO:0000313" key="2">
    <source>
        <dbReference type="Proteomes" id="UP000178485"/>
    </source>
</evidence>
<proteinExistence type="predicted"/>
<protein>
    <recommendedName>
        <fullName evidence="3">DUF4838 domain-containing protein</fullName>
    </recommendedName>
</protein>
<dbReference type="PROSITE" id="PS51257">
    <property type="entry name" value="PROKAR_LIPOPROTEIN"/>
    <property type="match status" value="1"/>
</dbReference>
<dbReference type="Proteomes" id="UP000178485">
    <property type="component" value="Chromosome i"/>
</dbReference>
<dbReference type="Pfam" id="PF16126">
    <property type="entry name" value="DUF4838"/>
    <property type="match status" value="1"/>
</dbReference>
<evidence type="ECO:0008006" key="3">
    <source>
        <dbReference type="Google" id="ProtNLM"/>
    </source>
</evidence>
<dbReference type="PANTHER" id="PTHR47406:SF2">
    <property type="entry name" value="ALPHA GLUCURONIDASE N-TERMINAL DOMAIN-CONTAINING PROTEIN"/>
    <property type="match status" value="1"/>
</dbReference>
<reference evidence="1 2" key="1">
    <citation type="submission" date="2016-08" db="EMBL/GenBank/DDBJ databases">
        <authorList>
            <person name="Seilhamer J.J."/>
        </authorList>
    </citation>
    <scope>NUCLEOTIDE SEQUENCE [LARGE SCALE GENOMIC DNA]</scope>
    <source>
        <strain evidence="1">ING2-E5A</strain>
    </source>
</reference>
<organism evidence="1 2">
    <name type="scientific">Petrimonas mucosa</name>
    <dbReference type="NCBI Taxonomy" id="1642646"/>
    <lineage>
        <taxon>Bacteria</taxon>
        <taxon>Pseudomonadati</taxon>
        <taxon>Bacteroidota</taxon>
        <taxon>Bacteroidia</taxon>
        <taxon>Bacteroidales</taxon>
        <taxon>Dysgonomonadaceae</taxon>
        <taxon>Petrimonas</taxon>
    </lineage>
</organism>
<dbReference type="EMBL" id="LT608328">
    <property type="protein sequence ID" value="SCM59335.1"/>
    <property type="molecule type" value="Genomic_DNA"/>
</dbReference>